<dbReference type="Gene3D" id="3.10.20.90">
    <property type="entry name" value="Phosphatidylinositol 3-kinase Catalytic Subunit, Chain A, domain 1"/>
    <property type="match status" value="1"/>
</dbReference>
<sequence>MEDFNIENAKHLFVNRKEVNGNDKNTLNNLIQSSSEVNDNNKENDQFNVEIIKQINLQLHDEENIFKFKISEDMELAKLYKTYCNYKKINEKFVYIIYNTKYVSPYKTPKELKIINGAVLTVKIIYY</sequence>
<dbReference type="InterPro" id="IPR022617">
    <property type="entry name" value="Rad60/SUMO-like_dom"/>
</dbReference>
<protein>
    <submittedName>
        <fullName evidence="3">Rad60-SLD domain-containing protein</fullName>
    </submittedName>
</protein>
<name>A0A1I8C1H4_MELHA</name>
<keyword evidence="2" id="KW-1185">Reference proteome</keyword>
<evidence type="ECO:0000259" key="1">
    <source>
        <dbReference type="Pfam" id="PF11976"/>
    </source>
</evidence>
<proteinExistence type="predicted"/>
<evidence type="ECO:0000313" key="3">
    <source>
        <dbReference type="WBParaSite" id="MhA1_Contig917.frz3.gene5"/>
    </source>
</evidence>
<dbReference type="InterPro" id="IPR029071">
    <property type="entry name" value="Ubiquitin-like_domsf"/>
</dbReference>
<reference evidence="3" key="1">
    <citation type="submission" date="2016-11" db="UniProtKB">
        <authorList>
            <consortium name="WormBaseParasite"/>
        </authorList>
    </citation>
    <scope>IDENTIFICATION</scope>
</reference>
<evidence type="ECO:0000313" key="2">
    <source>
        <dbReference type="Proteomes" id="UP000095281"/>
    </source>
</evidence>
<feature type="domain" description="Rad60/SUMO-like" evidence="1">
    <location>
        <begin position="57"/>
        <end position="124"/>
    </location>
</feature>
<dbReference type="WBParaSite" id="MhA1_Contig917.frz3.gene5">
    <property type="protein sequence ID" value="MhA1_Contig917.frz3.gene5"/>
    <property type="gene ID" value="MhA1_Contig917.frz3.gene5"/>
</dbReference>
<dbReference type="SUPFAM" id="SSF54236">
    <property type="entry name" value="Ubiquitin-like"/>
    <property type="match status" value="1"/>
</dbReference>
<organism evidence="2 3">
    <name type="scientific">Meloidogyne hapla</name>
    <name type="common">Root-knot nematode worm</name>
    <dbReference type="NCBI Taxonomy" id="6305"/>
    <lineage>
        <taxon>Eukaryota</taxon>
        <taxon>Metazoa</taxon>
        <taxon>Ecdysozoa</taxon>
        <taxon>Nematoda</taxon>
        <taxon>Chromadorea</taxon>
        <taxon>Rhabditida</taxon>
        <taxon>Tylenchina</taxon>
        <taxon>Tylenchomorpha</taxon>
        <taxon>Tylenchoidea</taxon>
        <taxon>Meloidogynidae</taxon>
        <taxon>Meloidogyninae</taxon>
        <taxon>Meloidogyne</taxon>
    </lineage>
</organism>
<dbReference type="Pfam" id="PF11976">
    <property type="entry name" value="Rad60-SLD"/>
    <property type="match status" value="1"/>
</dbReference>
<accession>A0A1I8C1H4</accession>
<dbReference type="Proteomes" id="UP000095281">
    <property type="component" value="Unplaced"/>
</dbReference>
<dbReference type="AlphaFoldDB" id="A0A1I8C1H4"/>